<gene>
    <name evidence="1" type="ORF">F383_05292</name>
</gene>
<evidence type="ECO:0000313" key="2">
    <source>
        <dbReference type="Proteomes" id="UP000032142"/>
    </source>
</evidence>
<organism evidence="1 2">
    <name type="scientific">Gossypium arboreum</name>
    <name type="common">Tree cotton</name>
    <name type="synonym">Gossypium nanking</name>
    <dbReference type="NCBI Taxonomy" id="29729"/>
    <lineage>
        <taxon>Eukaryota</taxon>
        <taxon>Viridiplantae</taxon>
        <taxon>Streptophyta</taxon>
        <taxon>Embryophyta</taxon>
        <taxon>Tracheophyta</taxon>
        <taxon>Spermatophyta</taxon>
        <taxon>Magnoliopsida</taxon>
        <taxon>eudicotyledons</taxon>
        <taxon>Gunneridae</taxon>
        <taxon>Pentapetalae</taxon>
        <taxon>rosids</taxon>
        <taxon>malvids</taxon>
        <taxon>Malvales</taxon>
        <taxon>Malvaceae</taxon>
        <taxon>Malvoideae</taxon>
        <taxon>Gossypium</taxon>
    </lineage>
</organism>
<name>A0A0B0PTZ5_GOSAR</name>
<keyword evidence="2" id="KW-1185">Reference proteome</keyword>
<sequence length="17" mass="1884">MGAIFTSLNFSSYDVMT</sequence>
<proteinExistence type="predicted"/>
<reference evidence="2" key="1">
    <citation type="submission" date="2014-09" db="EMBL/GenBank/DDBJ databases">
        <authorList>
            <person name="Mudge J."/>
            <person name="Ramaraj T."/>
            <person name="Lindquist I.E."/>
            <person name="Bharti A.K."/>
            <person name="Sundararajan A."/>
            <person name="Cameron C.T."/>
            <person name="Woodward J.E."/>
            <person name="May G.D."/>
            <person name="Brubaker C."/>
            <person name="Broadhvest J."/>
            <person name="Wilkins T.A."/>
        </authorList>
    </citation>
    <scope>NUCLEOTIDE SEQUENCE</scope>
    <source>
        <strain evidence="2">cv. AKA8401</strain>
    </source>
</reference>
<accession>A0A0B0PTZ5</accession>
<evidence type="ECO:0000313" key="1">
    <source>
        <dbReference type="EMBL" id="KHG29958.1"/>
    </source>
</evidence>
<dbReference type="AlphaFoldDB" id="A0A0B0PTZ5"/>
<protein>
    <submittedName>
        <fullName evidence="1">Uncharacterized protein</fullName>
    </submittedName>
</protein>
<dbReference type="EMBL" id="KN453433">
    <property type="protein sequence ID" value="KHG29958.1"/>
    <property type="molecule type" value="Genomic_DNA"/>
</dbReference>
<dbReference type="Proteomes" id="UP000032142">
    <property type="component" value="Unassembled WGS sequence"/>
</dbReference>